<sequence>MKRADGRKHDELRQVKFTSGYISPPEGSVLIEMGNTKVICNATIEDKVPPFMKDSGKGWVTAEYSMLPRSTDVRTPRESSRGRVGGRTHEIQRLIGRSMRSIVDLKGLGERTIWIDCDVIQADGGTRTASITGAYLCMAHALRYALDHGMVTRPLLNDQVAAVSVGVVGGKGLLDLNYEEDFEASVDMNLVMTGDGRFIEVQGTAEGAPFARGELDELLALGEKGIKSLLEAQRAEMPDGVLKL</sequence>
<keyword evidence="4" id="KW-0819">tRNA processing</keyword>
<keyword evidence="3" id="KW-0820">tRNA-binding</keyword>
<name>A0A0F9KNF3_9ZZZZ</name>
<evidence type="ECO:0000313" key="8">
    <source>
        <dbReference type="EMBL" id="KKM16860.1"/>
    </source>
</evidence>
<dbReference type="GO" id="GO:0008033">
    <property type="term" value="P:tRNA processing"/>
    <property type="evidence" value="ECO:0007669"/>
    <property type="project" value="UniProtKB-KW"/>
</dbReference>
<dbReference type="InterPro" id="IPR020568">
    <property type="entry name" value="Ribosomal_Su5_D2-typ_SF"/>
</dbReference>
<dbReference type="GO" id="GO:0000049">
    <property type="term" value="F:tRNA binding"/>
    <property type="evidence" value="ECO:0007669"/>
    <property type="project" value="UniProtKB-KW"/>
</dbReference>
<organism evidence="8">
    <name type="scientific">marine sediment metagenome</name>
    <dbReference type="NCBI Taxonomy" id="412755"/>
    <lineage>
        <taxon>unclassified sequences</taxon>
        <taxon>metagenomes</taxon>
        <taxon>ecological metagenomes</taxon>
    </lineage>
</organism>
<dbReference type="InterPro" id="IPR015847">
    <property type="entry name" value="ExoRNase_PH_dom2"/>
</dbReference>
<evidence type="ECO:0000256" key="1">
    <source>
        <dbReference type="ARBA" id="ARBA00006678"/>
    </source>
</evidence>
<evidence type="ECO:0000259" key="7">
    <source>
        <dbReference type="Pfam" id="PF03725"/>
    </source>
</evidence>
<keyword evidence="5" id="KW-0694">RNA-binding</keyword>
<protein>
    <submittedName>
        <fullName evidence="8">Uncharacterized protein</fullName>
    </submittedName>
</protein>
<gene>
    <name evidence="8" type="ORF">LCGC14_1681600</name>
</gene>
<dbReference type="InterPro" id="IPR001247">
    <property type="entry name" value="ExoRNase_PH_dom1"/>
</dbReference>
<dbReference type="InterPro" id="IPR036345">
    <property type="entry name" value="ExoRNase_PH_dom2_sf"/>
</dbReference>
<dbReference type="NCBIfam" id="TIGR01966">
    <property type="entry name" value="RNasePH"/>
    <property type="match status" value="1"/>
</dbReference>
<dbReference type="SUPFAM" id="SSF55666">
    <property type="entry name" value="Ribonuclease PH domain 2-like"/>
    <property type="match status" value="1"/>
</dbReference>
<dbReference type="InterPro" id="IPR050080">
    <property type="entry name" value="RNase_PH"/>
</dbReference>
<evidence type="ECO:0000259" key="6">
    <source>
        <dbReference type="Pfam" id="PF01138"/>
    </source>
</evidence>
<dbReference type="Pfam" id="PF03725">
    <property type="entry name" value="RNase_PH_C"/>
    <property type="match status" value="1"/>
</dbReference>
<feature type="domain" description="Exoribonuclease phosphorolytic" evidence="6">
    <location>
        <begin position="11"/>
        <end position="141"/>
    </location>
</feature>
<dbReference type="EMBL" id="LAZR01014584">
    <property type="protein sequence ID" value="KKM16860.1"/>
    <property type="molecule type" value="Genomic_DNA"/>
</dbReference>
<keyword evidence="2" id="KW-0698">rRNA processing</keyword>
<accession>A0A0F9KNF3</accession>
<dbReference type="Pfam" id="PF01138">
    <property type="entry name" value="RNase_PH"/>
    <property type="match status" value="1"/>
</dbReference>
<dbReference type="GO" id="GO:0016075">
    <property type="term" value="P:rRNA catabolic process"/>
    <property type="evidence" value="ECO:0007669"/>
    <property type="project" value="TreeGrafter"/>
</dbReference>
<evidence type="ECO:0000256" key="2">
    <source>
        <dbReference type="ARBA" id="ARBA00022552"/>
    </source>
</evidence>
<dbReference type="PROSITE" id="PS01277">
    <property type="entry name" value="RIBONUCLEASE_PH"/>
    <property type="match status" value="1"/>
</dbReference>
<dbReference type="GO" id="GO:0006364">
    <property type="term" value="P:rRNA processing"/>
    <property type="evidence" value="ECO:0007669"/>
    <property type="project" value="UniProtKB-KW"/>
</dbReference>
<dbReference type="GO" id="GO:0009022">
    <property type="term" value="F:tRNA nucleotidyltransferase activity"/>
    <property type="evidence" value="ECO:0007669"/>
    <property type="project" value="InterPro"/>
</dbReference>
<reference evidence="8" key="1">
    <citation type="journal article" date="2015" name="Nature">
        <title>Complex archaea that bridge the gap between prokaryotes and eukaryotes.</title>
        <authorList>
            <person name="Spang A."/>
            <person name="Saw J.H."/>
            <person name="Jorgensen S.L."/>
            <person name="Zaremba-Niedzwiedzka K."/>
            <person name="Martijn J."/>
            <person name="Lind A.E."/>
            <person name="van Eijk R."/>
            <person name="Schleper C."/>
            <person name="Guy L."/>
            <person name="Ettema T.J."/>
        </authorList>
    </citation>
    <scope>NUCLEOTIDE SEQUENCE</scope>
</reference>
<evidence type="ECO:0000256" key="3">
    <source>
        <dbReference type="ARBA" id="ARBA00022555"/>
    </source>
</evidence>
<dbReference type="PANTHER" id="PTHR11953">
    <property type="entry name" value="EXOSOME COMPLEX COMPONENT"/>
    <property type="match status" value="1"/>
</dbReference>
<proteinExistence type="inferred from homology"/>
<evidence type="ECO:0000256" key="5">
    <source>
        <dbReference type="ARBA" id="ARBA00022884"/>
    </source>
</evidence>
<feature type="domain" description="Exoribonuclease phosphorolytic" evidence="7">
    <location>
        <begin position="158"/>
        <end position="224"/>
    </location>
</feature>
<evidence type="ECO:0000256" key="4">
    <source>
        <dbReference type="ARBA" id="ARBA00022694"/>
    </source>
</evidence>
<dbReference type="Gene3D" id="3.30.230.70">
    <property type="entry name" value="GHMP Kinase, N-terminal domain"/>
    <property type="match status" value="1"/>
</dbReference>
<dbReference type="AlphaFoldDB" id="A0A0F9KNF3"/>
<dbReference type="InterPro" id="IPR018336">
    <property type="entry name" value="RNase_PH_CS"/>
</dbReference>
<comment type="caution">
    <text evidence="8">The sequence shown here is derived from an EMBL/GenBank/DDBJ whole genome shotgun (WGS) entry which is preliminary data.</text>
</comment>
<dbReference type="CDD" id="cd11362">
    <property type="entry name" value="RNase_PH_bact"/>
    <property type="match status" value="1"/>
</dbReference>
<dbReference type="SUPFAM" id="SSF54211">
    <property type="entry name" value="Ribosomal protein S5 domain 2-like"/>
    <property type="match status" value="1"/>
</dbReference>
<dbReference type="InterPro" id="IPR002381">
    <property type="entry name" value="RNase_PH_bac-type"/>
</dbReference>
<dbReference type="HAMAP" id="MF_00564">
    <property type="entry name" value="RNase_PH"/>
    <property type="match status" value="1"/>
</dbReference>
<comment type="similarity">
    <text evidence="1">Belongs to the RNase PH family.</text>
</comment>
<dbReference type="FunFam" id="3.30.230.70:FF:000003">
    <property type="entry name" value="Ribonuclease PH"/>
    <property type="match status" value="1"/>
</dbReference>
<dbReference type="InterPro" id="IPR027408">
    <property type="entry name" value="PNPase/RNase_PH_dom_sf"/>
</dbReference>
<dbReference type="PANTHER" id="PTHR11953:SF0">
    <property type="entry name" value="EXOSOME COMPLEX COMPONENT RRP41"/>
    <property type="match status" value="1"/>
</dbReference>